<dbReference type="PANTHER" id="PTHR16301:SF20">
    <property type="entry name" value="IMPACT FAMILY MEMBER YIGZ"/>
    <property type="match status" value="1"/>
</dbReference>
<keyword evidence="5" id="KW-1185">Reference proteome</keyword>
<dbReference type="InterPro" id="IPR036956">
    <property type="entry name" value="Impact_N_sf"/>
</dbReference>
<dbReference type="GO" id="GO:0017111">
    <property type="term" value="F:ribonucleoside triphosphate phosphatase activity"/>
    <property type="evidence" value="ECO:0007669"/>
    <property type="project" value="UniProtKB-ARBA"/>
</dbReference>
<dbReference type="GO" id="GO:0006446">
    <property type="term" value="P:regulation of translational initiation"/>
    <property type="evidence" value="ECO:0007669"/>
    <property type="project" value="TreeGrafter"/>
</dbReference>
<dbReference type="InterPro" id="IPR035647">
    <property type="entry name" value="EFG_III/V"/>
</dbReference>
<comment type="similarity">
    <text evidence="1">Belongs to the IMPACT family.</text>
</comment>
<evidence type="ECO:0000313" key="5">
    <source>
        <dbReference type="Proteomes" id="UP000286934"/>
    </source>
</evidence>
<dbReference type="SUPFAM" id="SSF54211">
    <property type="entry name" value="Ribosomal protein S5 domain 2-like"/>
    <property type="match status" value="1"/>
</dbReference>
<evidence type="ECO:0000259" key="3">
    <source>
        <dbReference type="Pfam" id="PF09186"/>
    </source>
</evidence>
<dbReference type="OrthoDB" id="9813771at2"/>
<dbReference type="EMBL" id="PIPP01000001">
    <property type="protein sequence ID" value="RUO38777.1"/>
    <property type="molecule type" value="Genomic_DNA"/>
</dbReference>
<dbReference type="PANTHER" id="PTHR16301">
    <property type="entry name" value="IMPACT-RELATED"/>
    <property type="match status" value="1"/>
</dbReference>
<reference evidence="5" key="1">
    <citation type="journal article" date="2018" name="Front. Microbiol.">
        <title>Genome-Based Analysis Reveals the Taxonomy and Diversity of the Family Idiomarinaceae.</title>
        <authorList>
            <person name="Liu Y."/>
            <person name="Lai Q."/>
            <person name="Shao Z."/>
        </authorList>
    </citation>
    <scope>NUCLEOTIDE SEQUENCE [LARGE SCALE GENOMIC DNA]</scope>
    <source>
        <strain evidence="5">AIS</strain>
    </source>
</reference>
<dbReference type="GO" id="GO:0005737">
    <property type="term" value="C:cytoplasm"/>
    <property type="evidence" value="ECO:0007669"/>
    <property type="project" value="TreeGrafter"/>
</dbReference>
<evidence type="ECO:0000259" key="2">
    <source>
        <dbReference type="Pfam" id="PF01205"/>
    </source>
</evidence>
<dbReference type="InterPro" id="IPR020569">
    <property type="entry name" value="UPF0029_Impact_CS"/>
</dbReference>
<dbReference type="Pfam" id="PF09186">
    <property type="entry name" value="DUF1949"/>
    <property type="match status" value="1"/>
</dbReference>
<dbReference type="RefSeq" id="WP_126806036.1">
    <property type="nucleotide sequence ID" value="NZ_PIPP01000001.1"/>
</dbReference>
<dbReference type="AlphaFoldDB" id="A0A432WYI1"/>
<dbReference type="Gene3D" id="3.30.230.30">
    <property type="entry name" value="Impact, N-terminal domain"/>
    <property type="match status" value="1"/>
</dbReference>
<feature type="domain" description="Impact N-terminal" evidence="2">
    <location>
        <begin position="19"/>
        <end position="125"/>
    </location>
</feature>
<evidence type="ECO:0000256" key="1">
    <source>
        <dbReference type="ARBA" id="ARBA00007665"/>
    </source>
</evidence>
<organism evidence="4 5">
    <name type="scientific">Aliidiomarina shirensis</name>
    <dbReference type="NCBI Taxonomy" id="1048642"/>
    <lineage>
        <taxon>Bacteria</taxon>
        <taxon>Pseudomonadati</taxon>
        <taxon>Pseudomonadota</taxon>
        <taxon>Gammaproteobacteria</taxon>
        <taxon>Alteromonadales</taxon>
        <taxon>Idiomarinaceae</taxon>
        <taxon>Aliidiomarina</taxon>
    </lineage>
</organism>
<comment type="caution">
    <text evidence="4">The sequence shown here is derived from an EMBL/GenBank/DDBJ whole genome shotgun (WGS) entry which is preliminary data.</text>
</comment>
<dbReference type="SUPFAM" id="SSF54980">
    <property type="entry name" value="EF-G C-terminal domain-like"/>
    <property type="match status" value="1"/>
</dbReference>
<evidence type="ECO:0000313" key="4">
    <source>
        <dbReference type="EMBL" id="RUO38777.1"/>
    </source>
</evidence>
<dbReference type="PROSITE" id="PS00910">
    <property type="entry name" value="UPF0029"/>
    <property type="match status" value="1"/>
</dbReference>
<dbReference type="InterPro" id="IPR023582">
    <property type="entry name" value="Impact"/>
</dbReference>
<dbReference type="Pfam" id="PF01205">
    <property type="entry name" value="Impact_N"/>
    <property type="match status" value="1"/>
</dbReference>
<protein>
    <submittedName>
        <fullName evidence="4">YigZ family protein</fullName>
    </submittedName>
</protein>
<gene>
    <name evidence="4" type="ORF">CWE13_03840</name>
</gene>
<sequence length="203" mass="22151">MSDPLKVASGFAEFEIEIKKSRFIAIAGPAENRDQALLLLEKTKAQYPDARHHCWAYLLGGAQLPSSAAMNDDGEPSGTAGKPILNVLQHKGISDVMLIVVRYFGGVKLGAGGLVRAYSQAAEAVMRKVPFTIHVAQSRWQVSVDFSLEQPLRHFLSENEGNIDSVTYTDTVNVSLSLPTEHDAAFDAFCAQHQLKGVRLVDE</sequence>
<dbReference type="InterPro" id="IPR015269">
    <property type="entry name" value="UPF0029_Impact_C"/>
</dbReference>
<dbReference type="GO" id="GO:0032561">
    <property type="term" value="F:guanyl ribonucleotide binding"/>
    <property type="evidence" value="ECO:0007669"/>
    <property type="project" value="UniProtKB-ARBA"/>
</dbReference>
<name>A0A432WYI1_9GAMM</name>
<feature type="domain" description="UPF0029" evidence="3">
    <location>
        <begin position="142"/>
        <end position="187"/>
    </location>
</feature>
<dbReference type="Proteomes" id="UP000286934">
    <property type="component" value="Unassembled WGS sequence"/>
</dbReference>
<dbReference type="GO" id="GO:0043168">
    <property type="term" value="F:anion binding"/>
    <property type="evidence" value="ECO:0007669"/>
    <property type="project" value="UniProtKB-ARBA"/>
</dbReference>
<dbReference type="InterPro" id="IPR001498">
    <property type="entry name" value="Impact_N"/>
</dbReference>
<proteinExistence type="inferred from homology"/>
<accession>A0A432WYI1</accession>
<dbReference type="InterPro" id="IPR020568">
    <property type="entry name" value="Ribosomal_Su5_D2-typ_SF"/>
</dbReference>